<proteinExistence type="inferred from homology"/>
<name>A0A926HMI3_9FIRM</name>
<sequence>MEKQRVSDAVIRRLPRYYRQLSQLEREGVLRISSGQLSRLMSLTASQIRHDLNCFGGFGQQGYGYSVKGLKSAIADILELGQQKHMIIIGAGNIGQALACYEGFPREGFYVHAIFDNNPRLIGKTVGRLQVSDIQELESYLAAEKVNIAVVATPGEFAQQTADRLTACGVRAIWNFAPIDVAAPNNVVVENVSLSDSLYALSYFMNQLDEQA</sequence>
<dbReference type="GO" id="GO:0051775">
    <property type="term" value="P:response to redox state"/>
    <property type="evidence" value="ECO:0007669"/>
    <property type="project" value="InterPro"/>
</dbReference>
<dbReference type="GO" id="GO:0003677">
    <property type="term" value="F:DNA binding"/>
    <property type="evidence" value="ECO:0007669"/>
    <property type="project" value="UniProtKB-UniRule"/>
</dbReference>
<dbReference type="NCBIfam" id="NF003994">
    <property type="entry name" value="PRK05472.2-3"/>
    <property type="match status" value="1"/>
</dbReference>
<dbReference type="Proteomes" id="UP000654279">
    <property type="component" value="Unassembled WGS sequence"/>
</dbReference>
<dbReference type="AlphaFoldDB" id="A0A926HMI3"/>
<reference evidence="9" key="1">
    <citation type="submission" date="2020-08" db="EMBL/GenBank/DDBJ databases">
        <title>Genome public.</title>
        <authorList>
            <person name="Liu C."/>
            <person name="Sun Q."/>
        </authorList>
    </citation>
    <scope>NUCLEOTIDE SEQUENCE</scope>
    <source>
        <strain evidence="9">NSJ-44</strain>
    </source>
</reference>
<dbReference type="NCBIfam" id="NF003990">
    <property type="entry name" value="PRK05472.1-4"/>
    <property type="match status" value="1"/>
</dbReference>
<dbReference type="Pfam" id="PF06971">
    <property type="entry name" value="Put_DNA-bind_N"/>
    <property type="match status" value="1"/>
</dbReference>
<keyword evidence="4 7" id="KW-0520">NAD</keyword>
<dbReference type="PANTHER" id="PTHR35786">
    <property type="entry name" value="REDOX-SENSING TRANSCRIPTIONAL REPRESSOR REX"/>
    <property type="match status" value="1"/>
</dbReference>
<dbReference type="SUPFAM" id="SSF46785">
    <property type="entry name" value="Winged helix' DNA-binding domain"/>
    <property type="match status" value="1"/>
</dbReference>
<dbReference type="GO" id="GO:0005737">
    <property type="term" value="C:cytoplasm"/>
    <property type="evidence" value="ECO:0007669"/>
    <property type="project" value="UniProtKB-SubCell"/>
</dbReference>
<evidence type="ECO:0000256" key="6">
    <source>
        <dbReference type="ARBA" id="ARBA00023163"/>
    </source>
</evidence>
<protein>
    <recommendedName>
        <fullName evidence="7">Redox-sensing transcriptional repressor Rex</fullName>
    </recommendedName>
</protein>
<comment type="similarity">
    <text evidence="7">Belongs to the transcriptional regulatory Rex family.</text>
</comment>
<keyword evidence="10" id="KW-1185">Reference proteome</keyword>
<comment type="caution">
    <text evidence="9">The sequence shown here is derived from an EMBL/GenBank/DDBJ whole genome shotgun (WGS) entry which is preliminary data.</text>
</comment>
<dbReference type="InterPro" id="IPR009718">
    <property type="entry name" value="Rex_DNA-bd_C_dom"/>
</dbReference>
<evidence type="ECO:0000256" key="4">
    <source>
        <dbReference type="ARBA" id="ARBA00023027"/>
    </source>
</evidence>
<dbReference type="SUPFAM" id="SSF51735">
    <property type="entry name" value="NAD(P)-binding Rossmann-fold domains"/>
    <property type="match status" value="1"/>
</dbReference>
<evidence type="ECO:0000259" key="8">
    <source>
        <dbReference type="SMART" id="SM00881"/>
    </source>
</evidence>
<keyword evidence="2 7" id="KW-0678">Repressor</keyword>
<evidence type="ECO:0000256" key="5">
    <source>
        <dbReference type="ARBA" id="ARBA00023125"/>
    </source>
</evidence>
<dbReference type="InterPro" id="IPR036291">
    <property type="entry name" value="NAD(P)-bd_dom_sf"/>
</dbReference>
<dbReference type="Pfam" id="PF02629">
    <property type="entry name" value="CoA_binding"/>
    <property type="match status" value="1"/>
</dbReference>
<dbReference type="InterPro" id="IPR036388">
    <property type="entry name" value="WH-like_DNA-bd_sf"/>
</dbReference>
<organism evidence="9 10">
    <name type="scientific">Luoshenia tenuis</name>
    <dbReference type="NCBI Taxonomy" id="2763654"/>
    <lineage>
        <taxon>Bacteria</taxon>
        <taxon>Bacillati</taxon>
        <taxon>Bacillota</taxon>
        <taxon>Clostridia</taxon>
        <taxon>Christensenellales</taxon>
        <taxon>Christensenellaceae</taxon>
        <taxon>Luoshenia</taxon>
    </lineage>
</organism>
<feature type="DNA-binding region" description="H-T-H motif" evidence="7">
    <location>
        <begin position="16"/>
        <end position="55"/>
    </location>
</feature>
<comment type="function">
    <text evidence="7">Modulates transcription in response to changes in cellular NADH/NAD(+) redox state.</text>
</comment>
<dbReference type="Gene3D" id="1.10.10.10">
    <property type="entry name" value="Winged helix-like DNA-binding domain superfamily/Winged helix DNA-binding domain"/>
    <property type="match status" value="1"/>
</dbReference>
<evidence type="ECO:0000256" key="7">
    <source>
        <dbReference type="HAMAP-Rule" id="MF_01131"/>
    </source>
</evidence>
<evidence type="ECO:0000313" key="10">
    <source>
        <dbReference type="Proteomes" id="UP000654279"/>
    </source>
</evidence>
<evidence type="ECO:0000256" key="2">
    <source>
        <dbReference type="ARBA" id="ARBA00022491"/>
    </source>
</evidence>
<dbReference type="RefSeq" id="WP_249285044.1">
    <property type="nucleotide sequence ID" value="NZ_JACRSO010000002.1"/>
</dbReference>
<feature type="domain" description="CoA-binding" evidence="8">
    <location>
        <begin position="80"/>
        <end position="180"/>
    </location>
</feature>
<dbReference type="NCBIfam" id="NF003989">
    <property type="entry name" value="PRK05472.1-3"/>
    <property type="match status" value="1"/>
</dbReference>
<dbReference type="GO" id="GO:0003700">
    <property type="term" value="F:DNA-binding transcription factor activity"/>
    <property type="evidence" value="ECO:0007669"/>
    <property type="project" value="UniProtKB-UniRule"/>
</dbReference>
<dbReference type="InterPro" id="IPR022876">
    <property type="entry name" value="Tscrpt_rep_Rex"/>
</dbReference>
<keyword evidence="3 7" id="KW-0805">Transcription regulation</keyword>
<feature type="binding site" evidence="7">
    <location>
        <begin position="90"/>
        <end position="95"/>
    </location>
    <ligand>
        <name>NAD(+)</name>
        <dbReference type="ChEBI" id="CHEBI:57540"/>
    </ligand>
</feature>
<dbReference type="InterPro" id="IPR003781">
    <property type="entry name" value="CoA-bd"/>
</dbReference>
<dbReference type="HAMAP" id="MF_01131">
    <property type="entry name" value="Rex"/>
    <property type="match status" value="1"/>
</dbReference>
<keyword evidence="1 7" id="KW-0963">Cytoplasm</keyword>
<keyword evidence="6 7" id="KW-0804">Transcription</keyword>
<evidence type="ECO:0000256" key="3">
    <source>
        <dbReference type="ARBA" id="ARBA00023015"/>
    </source>
</evidence>
<evidence type="ECO:0000313" key="9">
    <source>
        <dbReference type="EMBL" id="MBC8529173.1"/>
    </source>
</evidence>
<gene>
    <name evidence="7" type="primary">rex</name>
    <name evidence="9" type="ORF">H8699_07005</name>
</gene>
<dbReference type="InterPro" id="IPR036390">
    <property type="entry name" value="WH_DNA-bd_sf"/>
</dbReference>
<evidence type="ECO:0000256" key="1">
    <source>
        <dbReference type="ARBA" id="ARBA00022490"/>
    </source>
</evidence>
<dbReference type="SMART" id="SM00881">
    <property type="entry name" value="CoA_binding"/>
    <property type="match status" value="1"/>
</dbReference>
<dbReference type="NCBIfam" id="NF003995">
    <property type="entry name" value="PRK05472.2-4"/>
    <property type="match status" value="1"/>
</dbReference>
<accession>A0A926HMI3</accession>
<dbReference type="Gene3D" id="3.40.50.720">
    <property type="entry name" value="NAD(P)-binding Rossmann-like Domain"/>
    <property type="match status" value="1"/>
</dbReference>
<dbReference type="GO" id="GO:0045892">
    <property type="term" value="P:negative regulation of DNA-templated transcription"/>
    <property type="evidence" value="ECO:0007669"/>
    <property type="project" value="InterPro"/>
</dbReference>
<dbReference type="NCBIfam" id="NF003996">
    <property type="entry name" value="PRK05472.2-5"/>
    <property type="match status" value="1"/>
</dbReference>
<comment type="subcellular location">
    <subcellularLocation>
        <location evidence="7">Cytoplasm</location>
    </subcellularLocation>
</comment>
<dbReference type="EMBL" id="JACRSO010000002">
    <property type="protein sequence ID" value="MBC8529173.1"/>
    <property type="molecule type" value="Genomic_DNA"/>
</dbReference>
<dbReference type="PANTHER" id="PTHR35786:SF1">
    <property type="entry name" value="REDOX-SENSING TRANSCRIPTIONAL REPRESSOR REX 1"/>
    <property type="match status" value="1"/>
</dbReference>
<keyword evidence="5 7" id="KW-0238">DNA-binding</keyword>
<comment type="subunit">
    <text evidence="7">Homodimer.</text>
</comment>